<keyword evidence="1" id="KW-0472">Membrane</keyword>
<keyword evidence="1" id="KW-1133">Transmembrane helix</keyword>
<dbReference type="InterPro" id="IPR051790">
    <property type="entry name" value="Cytochrome_c-biogenesis_DsbD"/>
</dbReference>
<evidence type="ECO:0000256" key="1">
    <source>
        <dbReference type="SAM" id="Phobius"/>
    </source>
</evidence>
<feature type="domain" description="Urease accessory protein UreH-like transmembrane" evidence="2">
    <location>
        <begin position="30"/>
        <end position="235"/>
    </location>
</feature>
<keyword evidence="4" id="KW-1185">Reference proteome</keyword>
<dbReference type="Proteomes" id="UP001589854">
    <property type="component" value="Unassembled WGS sequence"/>
</dbReference>
<feature type="transmembrane region" description="Helical" evidence="1">
    <location>
        <begin position="216"/>
        <end position="235"/>
    </location>
</feature>
<dbReference type="RefSeq" id="WP_378939442.1">
    <property type="nucleotide sequence ID" value="NZ_JBHLVO010000047.1"/>
</dbReference>
<keyword evidence="1" id="KW-0812">Transmembrane</keyword>
<dbReference type="Pfam" id="PF13386">
    <property type="entry name" value="DsbD_2"/>
    <property type="match status" value="1"/>
</dbReference>
<dbReference type="InterPro" id="IPR039447">
    <property type="entry name" value="UreH-like_TM_dom"/>
</dbReference>
<evidence type="ECO:0000313" key="3">
    <source>
        <dbReference type="EMBL" id="MFC0274817.1"/>
    </source>
</evidence>
<feature type="transmembrane region" description="Helical" evidence="1">
    <location>
        <begin position="147"/>
        <end position="174"/>
    </location>
</feature>
<comment type="caution">
    <text evidence="3">The sequence shown here is derived from an EMBL/GenBank/DDBJ whole genome shotgun (WGS) entry which is preliminary data.</text>
</comment>
<gene>
    <name evidence="3" type="ORF">ACFFIX_26255</name>
</gene>
<feature type="transmembrane region" description="Helical" evidence="1">
    <location>
        <begin position="26"/>
        <end position="47"/>
    </location>
</feature>
<sequence length="241" mass="26967">MYELFSQFSNILMQPFLNIYYEIESISLIAALVLGLVGALAPCQLTANGSALMIYGNNSMRRGVSWQHIFLFMLGKIVVFSLLGFIVWLVGSGIEQKLTVIFPWSRRLIGPLLIIVGVFLLNIIKIKGDFSLGKIPSKFFKGKLGSFLMGVSFSLGFCPTMFVLFFVTLIPLTLSEPYGFILPSIFTIGTTIPILFIMFIIWFLEIDKKIMKKSRKVGLIVQRVAGVFLIILGVLDTVVYL</sequence>
<feature type="transmembrane region" description="Helical" evidence="1">
    <location>
        <begin position="108"/>
        <end position="126"/>
    </location>
</feature>
<reference evidence="3 4" key="1">
    <citation type="submission" date="2024-09" db="EMBL/GenBank/DDBJ databases">
        <authorList>
            <person name="Sun Q."/>
            <person name="Mori K."/>
        </authorList>
    </citation>
    <scope>NUCLEOTIDE SEQUENCE [LARGE SCALE GENOMIC DNA]</scope>
    <source>
        <strain evidence="3 4">CCM 7228</strain>
    </source>
</reference>
<protein>
    <submittedName>
        <fullName evidence="3">Sulfite exporter TauE/SafE family protein</fullName>
    </submittedName>
</protein>
<accession>A0ABV6GM92</accession>
<feature type="transmembrane region" description="Helical" evidence="1">
    <location>
        <begin position="68"/>
        <end position="88"/>
    </location>
</feature>
<name>A0ABV6GM92_9BACI</name>
<proteinExistence type="predicted"/>
<dbReference type="EMBL" id="JBHLVO010000047">
    <property type="protein sequence ID" value="MFC0274817.1"/>
    <property type="molecule type" value="Genomic_DNA"/>
</dbReference>
<feature type="transmembrane region" description="Helical" evidence="1">
    <location>
        <begin position="180"/>
        <end position="204"/>
    </location>
</feature>
<evidence type="ECO:0000259" key="2">
    <source>
        <dbReference type="Pfam" id="PF13386"/>
    </source>
</evidence>
<dbReference type="PANTHER" id="PTHR31272:SF4">
    <property type="entry name" value="CYTOCHROME C-TYPE BIOGENESIS PROTEIN HI_1454-RELATED"/>
    <property type="match status" value="1"/>
</dbReference>
<evidence type="ECO:0000313" key="4">
    <source>
        <dbReference type="Proteomes" id="UP001589854"/>
    </source>
</evidence>
<dbReference type="PANTHER" id="PTHR31272">
    <property type="entry name" value="CYTOCHROME C-TYPE BIOGENESIS PROTEIN HI_1454-RELATED"/>
    <property type="match status" value="1"/>
</dbReference>
<organism evidence="3 4">
    <name type="scientific">Metabacillus herbersteinensis</name>
    <dbReference type="NCBI Taxonomy" id="283816"/>
    <lineage>
        <taxon>Bacteria</taxon>
        <taxon>Bacillati</taxon>
        <taxon>Bacillota</taxon>
        <taxon>Bacilli</taxon>
        <taxon>Bacillales</taxon>
        <taxon>Bacillaceae</taxon>
        <taxon>Metabacillus</taxon>
    </lineage>
</organism>